<dbReference type="GO" id="GO:0015297">
    <property type="term" value="F:antiporter activity"/>
    <property type="evidence" value="ECO:0007669"/>
    <property type="project" value="InterPro"/>
</dbReference>
<organism evidence="3 4">
    <name type="scientific">Trypanosoma brucei gambiense (strain MHOM/CI/86/DAL972)</name>
    <dbReference type="NCBI Taxonomy" id="679716"/>
    <lineage>
        <taxon>Eukaryota</taxon>
        <taxon>Discoba</taxon>
        <taxon>Euglenozoa</taxon>
        <taxon>Kinetoplastea</taxon>
        <taxon>Metakinetoplastina</taxon>
        <taxon>Trypanosomatida</taxon>
        <taxon>Trypanosomatidae</taxon>
        <taxon>Trypanosoma</taxon>
    </lineage>
</organism>
<keyword evidence="2" id="KW-0472">Membrane</keyword>
<dbReference type="InterPro" id="IPR002528">
    <property type="entry name" value="MATE_fam"/>
</dbReference>
<dbReference type="GO" id="GO:0016020">
    <property type="term" value="C:membrane"/>
    <property type="evidence" value="ECO:0007669"/>
    <property type="project" value="InterPro"/>
</dbReference>
<feature type="transmembrane region" description="Helical" evidence="2">
    <location>
        <begin position="120"/>
        <end position="142"/>
    </location>
</feature>
<dbReference type="KEGG" id="tbg:TbgDal_IX7030"/>
<evidence type="ECO:0000256" key="1">
    <source>
        <dbReference type="ARBA" id="ARBA00010199"/>
    </source>
</evidence>
<dbReference type="GeneID" id="23860746"/>
<keyword evidence="2" id="KW-1133">Transmembrane helix</keyword>
<name>C9ZYX8_TRYB9</name>
<feature type="transmembrane region" description="Helical" evidence="2">
    <location>
        <begin position="154"/>
        <end position="175"/>
    </location>
</feature>
<feature type="transmembrane region" description="Helical" evidence="2">
    <location>
        <begin position="266"/>
        <end position="286"/>
    </location>
</feature>
<feature type="transmembrane region" description="Helical" evidence="2">
    <location>
        <begin position="406"/>
        <end position="430"/>
    </location>
</feature>
<proteinExistence type="inferred from homology"/>
<evidence type="ECO:0000313" key="4">
    <source>
        <dbReference type="Proteomes" id="UP000002316"/>
    </source>
</evidence>
<feature type="transmembrane region" description="Helical" evidence="2">
    <location>
        <begin position="334"/>
        <end position="354"/>
    </location>
</feature>
<dbReference type="Proteomes" id="UP000002316">
    <property type="component" value="Chromosome 9"/>
</dbReference>
<feature type="transmembrane region" description="Helical" evidence="2">
    <location>
        <begin position="31"/>
        <end position="56"/>
    </location>
</feature>
<feature type="transmembrane region" description="Helical" evidence="2">
    <location>
        <begin position="436"/>
        <end position="461"/>
    </location>
</feature>
<protein>
    <submittedName>
        <fullName evidence="3">Membrane transporter protein, putative</fullName>
    </submittedName>
</protein>
<dbReference type="EMBL" id="FN554972">
    <property type="protein sequence ID" value="CBH14627.1"/>
    <property type="molecule type" value="Genomic_DNA"/>
</dbReference>
<dbReference type="Pfam" id="PF01554">
    <property type="entry name" value="MatE"/>
    <property type="match status" value="2"/>
</dbReference>
<dbReference type="OrthoDB" id="2126698at2759"/>
<accession>C9ZYX8</accession>
<dbReference type="RefSeq" id="XP_011776893.1">
    <property type="nucleotide sequence ID" value="XM_011778591.1"/>
</dbReference>
<keyword evidence="2" id="KW-0812">Transmembrane</keyword>
<dbReference type="AlphaFoldDB" id="C9ZYX8"/>
<reference evidence="4" key="1">
    <citation type="journal article" date="2010" name="PLoS Negl. Trop. Dis.">
        <title>The genome sequence of Trypanosoma brucei gambiense, causative agent of chronic human african trypanosomiasis.</title>
        <authorList>
            <person name="Jackson A.P."/>
            <person name="Sanders M."/>
            <person name="Berry A."/>
            <person name="McQuillan J."/>
            <person name="Aslett M.A."/>
            <person name="Quail M.A."/>
            <person name="Chukualim B."/>
            <person name="Capewell P."/>
            <person name="MacLeod A."/>
            <person name="Melville S.E."/>
            <person name="Gibson W."/>
            <person name="Barry J.D."/>
            <person name="Berriman M."/>
            <person name="Hertz-Fowler C."/>
        </authorList>
    </citation>
    <scope>NUCLEOTIDE SEQUENCE [LARGE SCALE GENOMIC DNA]</scope>
    <source>
        <strain evidence="4">MHOM/CI/86/DAL972</strain>
    </source>
</reference>
<evidence type="ECO:0000313" key="3">
    <source>
        <dbReference type="EMBL" id="CBH14627.1"/>
    </source>
</evidence>
<dbReference type="VEuPathDB" id="TriTrypDB:Tbg972.9.7030"/>
<dbReference type="GO" id="GO:0042910">
    <property type="term" value="F:xenobiotic transmembrane transporter activity"/>
    <property type="evidence" value="ECO:0007669"/>
    <property type="project" value="InterPro"/>
</dbReference>
<feature type="transmembrane region" description="Helical" evidence="2">
    <location>
        <begin position="298"/>
        <end position="322"/>
    </location>
</feature>
<gene>
    <name evidence="3" type="ORF">TbgDal_IX7030</name>
</gene>
<dbReference type="PANTHER" id="PTHR11206">
    <property type="entry name" value="MULTIDRUG RESISTANCE PROTEIN"/>
    <property type="match status" value="1"/>
</dbReference>
<feature type="transmembrane region" description="Helical" evidence="2">
    <location>
        <begin position="187"/>
        <end position="206"/>
    </location>
</feature>
<evidence type="ECO:0000256" key="2">
    <source>
        <dbReference type="SAM" id="Phobius"/>
    </source>
</evidence>
<comment type="similarity">
    <text evidence="1">Belongs to the multi antimicrobial extrusion (MATE) (TC 2.A.66.1) family.</text>
</comment>
<sequence>MIGTMEDDSVPVILPQASSDDVSTLTLVKRFVLVGTPLMVTTLAQFTLNAVMMAIIGKHFGVKELGGVSLALGMLNATAFAFSAGLCGALETVLSQTYGVFQSRGGEGTMYLYGTYTQRMAVMLLVISIPIGIAVIYIDVLLKSLGERPEVVYYTGRFCCIAALGIPALQFSQLISRYLSCQHQTAPLSAVAVGSAILNPILQHLFIRMFGFNGSPMAWVLLYVVTDVLLVAYTYYTKTYVTTWGGWDSNAVKNLRPLVNLAAPSLAMSLVEWVVLEVIMACAGFAPPTDLAAFSITVQVFSACWGVASGTMLIVSVFIGNAIGEGKPLLAKRIANIAIVMVGVTTMLDILLCWKFEDRIPLLFSDDKEVGHVYRKLMRFVFPYHAVDTFQSTVMGILRGCGLQKIGAVIIGVTLCVVGAPLAFFLFFYVGVGVEALWIGPLCSVTFVGVPLYIYLLYWYIDWSKLQPQQESLDLAVEPFISVNNAPLEEDMYGAVESLGSKD</sequence>
<dbReference type="NCBIfam" id="TIGR00797">
    <property type="entry name" value="matE"/>
    <property type="match status" value="1"/>
</dbReference>
<feature type="transmembrane region" description="Helical" evidence="2">
    <location>
        <begin position="68"/>
        <end position="94"/>
    </location>
</feature>
<feature type="transmembrane region" description="Helical" evidence="2">
    <location>
        <begin position="218"/>
        <end position="236"/>
    </location>
</feature>